<feature type="domain" description="AAA+ ATPase" evidence="2">
    <location>
        <begin position="22"/>
        <end position="295"/>
    </location>
</feature>
<dbReference type="PANTHER" id="PTHR43581:SF2">
    <property type="entry name" value="EXCINUCLEASE ATPASE SUBUNIT"/>
    <property type="match status" value="1"/>
</dbReference>
<sequence>MSIRFRVAGITFSGTSERIATATDVVVLVGPNNAGKSRALREIAAHIADDNPEAVVTSLATEKSGAAEELREWIVQRTVSSATVGYRTTADGHGVWVEDACNGWTAEPATVSRLARALVLLADAETRLQLANSVPSVDVRSLLPLEPLQRLLRDHTTETRLSAAVERAFALPVHVNRAGGSQLHLHLGAPEAEPRLDSVEYLSALDELPLVPEQGDGMRSFIGLLLTIVTSSHPLILVDEPEAFLHPPQARELGRQLATPEEQQLIVATHSVDVLLGLLDRARSVTVIRLTRNGDRNRASVLDGQRVAALWRDPVLRYSRLLDGLFHRGVIVCEAEGDVRLYNATLDARLERRGEAAADVLFTSSGGKHKLAAAVAALRPLGVPVAVVTDLDMLRAEQPLRGLVDGLGGDWARFESDARRLRALVAEMETVSPTVDSIRPQLLQTLGADGTARVTEEQSRRIREITKVRDGWRIAREGGGIAALPHGDANGIARRLIAALAEIGLFVVDVGALEGWAPDLGGHGPRFVDRALEEKRHVTHEPLSDFVASVAAFVRSVEAVAEGEPPDDRQPATSWRRESGAQQATPPGPLR</sequence>
<reference evidence="4" key="1">
    <citation type="submission" date="2023-07" db="EMBL/GenBank/DDBJ databases">
        <title>Conexibacter stalactiti sp. nov., isolated from stalactites in a lava cave and emended description of the genus Conexibacter.</title>
        <authorList>
            <person name="Lee S.D."/>
        </authorList>
    </citation>
    <scope>NUCLEOTIDE SEQUENCE [LARGE SCALE GENOMIC DNA]</scope>
    <source>
        <strain evidence="4">KCTC 39840</strain>
    </source>
</reference>
<dbReference type="InterPro" id="IPR003593">
    <property type="entry name" value="AAA+_ATPase"/>
</dbReference>
<gene>
    <name evidence="3" type="ORF">R7226_13135</name>
</gene>
<reference evidence="3 4" key="2">
    <citation type="submission" date="2023-10" db="EMBL/GenBank/DDBJ databases">
        <authorList>
            <person name="Han X.F."/>
        </authorList>
    </citation>
    <scope>NUCLEOTIDE SEQUENCE [LARGE SCALE GENOMIC DNA]</scope>
    <source>
        <strain evidence="3 4">KCTC 39840</strain>
    </source>
</reference>
<protein>
    <submittedName>
        <fullName evidence="3">AAA family ATPase</fullName>
    </submittedName>
</protein>
<dbReference type="Gene3D" id="3.40.50.300">
    <property type="entry name" value="P-loop containing nucleotide triphosphate hydrolases"/>
    <property type="match status" value="2"/>
</dbReference>
<comment type="caution">
    <text evidence="3">The sequence shown here is derived from an EMBL/GenBank/DDBJ whole genome shotgun (WGS) entry which is preliminary data.</text>
</comment>
<dbReference type="InterPro" id="IPR027417">
    <property type="entry name" value="P-loop_NTPase"/>
</dbReference>
<dbReference type="InterPro" id="IPR051396">
    <property type="entry name" value="Bact_Antivir_Def_Nuclease"/>
</dbReference>
<dbReference type="RefSeq" id="WP_318597625.1">
    <property type="nucleotide sequence ID" value="NZ_JAWSTH010000030.1"/>
</dbReference>
<dbReference type="SMART" id="SM00382">
    <property type="entry name" value="AAA"/>
    <property type="match status" value="1"/>
</dbReference>
<dbReference type="EMBL" id="JAWSTH010000030">
    <property type="protein sequence ID" value="MDW5595287.1"/>
    <property type="molecule type" value="Genomic_DNA"/>
</dbReference>
<evidence type="ECO:0000256" key="1">
    <source>
        <dbReference type="SAM" id="MobiDB-lite"/>
    </source>
</evidence>
<name>A0ABU4HPU4_9ACTN</name>
<keyword evidence="4" id="KW-1185">Reference proteome</keyword>
<evidence type="ECO:0000313" key="4">
    <source>
        <dbReference type="Proteomes" id="UP001284601"/>
    </source>
</evidence>
<feature type="region of interest" description="Disordered" evidence="1">
    <location>
        <begin position="559"/>
        <end position="591"/>
    </location>
</feature>
<evidence type="ECO:0000259" key="2">
    <source>
        <dbReference type="SMART" id="SM00382"/>
    </source>
</evidence>
<dbReference type="Pfam" id="PF13304">
    <property type="entry name" value="AAA_21"/>
    <property type="match status" value="1"/>
</dbReference>
<feature type="compositionally biased region" description="Basic and acidic residues" evidence="1">
    <location>
        <begin position="566"/>
        <end position="579"/>
    </location>
</feature>
<dbReference type="SUPFAM" id="SSF52540">
    <property type="entry name" value="P-loop containing nucleoside triphosphate hydrolases"/>
    <property type="match status" value="1"/>
</dbReference>
<dbReference type="InterPro" id="IPR003959">
    <property type="entry name" value="ATPase_AAA_core"/>
</dbReference>
<dbReference type="Proteomes" id="UP001284601">
    <property type="component" value="Unassembled WGS sequence"/>
</dbReference>
<evidence type="ECO:0000313" key="3">
    <source>
        <dbReference type="EMBL" id="MDW5595287.1"/>
    </source>
</evidence>
<organism evidence="3 4">
    <name type="scientific">Conexibacter stalactiti</name>
    <dbReference type="NCBI Taxonomy" id="1940611"/>
    <lineage>
        <taxon>Bacteria</taxon>
        <taxon>Bacillati</taxon>
        <taxon>Actinomycetota</taxon>
        <taxon>Thermoleophilia</taxon>
        <taxon>Solirubrobacterales</taxon>
        <taxon>Conexibacteraceae</taxon>
        <taxon>Conexibacter</taxon>
    </lineage>
</organism>
<accession>A0ABU4HPU4</accession>
<proteinExistence type="predicted"/>
<dbReference type="PANTHER" id="PTHR43581">
    <property type="entry name" value="ATP/GTP PHOSPHATASE"/>
    <property type="match status" value="1"/>
</dbReference>